<dbReference type="NCBIfam" id="TIGR03725">
    <property type="entry name" value="T6A_YeaZ"/>
    <property type="match status" value="1"/>
</dbReference>
<dbReference type="PANTHER" id="PTHR11735">
    <property type="entry name" value="TRNA N6-ADENOSINE THREONYLCARBAMOYLTRANSFERASE"/>
    <property type="match status" value="1"/>
</dbReference>
<gene>
    <name evidence="2" type="ORF">FAK_33150</name>
</gene>
<dbReference type="EMBL" id="AP028679">
    <property type="protein sequence ID" value="BEQ16249.1"/>
    <property type="molecule type" value="Genomic_DNA"/>
</dbReference>
<dbReference type="AlphaFoldDB" id="A0AAU9ENZ7"/>
<feature type="domain" description="Gcp-like" evidence="1">
    <location>
        <begin position="34"/>
        <end position="153"/>
    </location>
</feature>
<dbReference type="Gene3D" id="3.30.420.40">
    <property type="match status" value="2"/>
</dbReference>
<reference evidence="3" key="1">
    <citation type="journal article" date="2023" name="Arch. Microbiol.">
        <title>Desulfoferula mesophilus gen. nov. sp. nov., a mesophilic sulfate-reducing bacterium isolated from a brackish lake sediment.</title>
        <authorList>
            <person name="Watanabe T."/>
            <person name="Yabe T."/>
            <person name="Tsuji J.M."/>
            <person name="Fukui M."/>
        </authorList>
    </citation>
    <scope>NUCLEOTIDE SEQUENCE [LARGE SCALE GENOMIC DNA]</scope>
    <source>
        <strain evidence="3">12FAK</strain>
    </source>
</reference>
<dbReference type="PANTHER" id="PTHR11735:SF11">
    <property type="entry name" value="TRNA THREONYLCARBAMOYLADENOSINE BIOSYNTHESIS PROTEIN TSAB"/>
    <property type="match status" value="1"/>
</dbReference>
<dbReference type="InterPro" id="IPR043129">
    <property type="entry name" value="ATPase_NBD"/>
</dbReference>
<protein>
    <submittedName>
        <fullName evidence="2">tRNA (Adenosine(37)-N6)-threonylcarbamoyltransferase complex dimerization subunit type 1 TsaB</fullName>
    </submittedName>
</protein>
<dbReference type="GO" id="GO:0005829">
    <property type="term" value="C:cytosol"/>
    <property type="evidence" value="ECO:0007669"/>
    <property type="project" value="TreeGrafter"/>
</dbReference>
<dbReference type="SUPFAM" id="SSF53067">
    <property type="entry name" value="Actin-like ATPase domain"/>
    <property type="match status" value="2"/>
</dbReference>
<evidence type="ECO:0000313" key="2">
    <source>
        <dbReference type="EMBL" id="BEQ16249.1"/>
    </source>
</evidence>
<dbReference type="InterPro" id="IPR022496">
    <property type="entry name" value="T6A_TsaB"/>
</dbReference>
<dbReference type="Pfam" id="PF00814">
    <property type="entry name" value="TsaD"/>
    <property type="match status" value="1"/>
</dbReference>
<proteinExistence type="predicted"/>
<organism evidence="2 3">
    <name type="scientific">Desulfoferula mesophila</name>
    <dbReference type="NCBI Taxonomy" id="3058419"/>
    <lineage>
        <taxon>Bacteria</taxon>
        <taxon>Pseudomonadati</taxon>
        <taxon>Thermodesulfobacteriota</taxon>
        <taxon>Desulfarculia</taxon>
        <taxon>Desulfarculales</taxon>
        <taxon>Desulfarculaceae</taxon>
        <taxon>Desulfoferula</taxon>
    </lineage>
</organism>
<dbReference type="CDD" id="cd24032">
    <property type="entry name" value="ASKHA_NBD_TsaB"/>
    <property type="match status" value="1"/>
</dbReference>
<dbReference type="KEGG" id="dmp:FAK_33150"/>
<dbReference type="RefSeq" id="WP_338601810.1">
    <property type="nucleotide sequence ID" value="NZ_AP028679.1"/>
</dbReference>
<keyword evidence="3" id="KW-1185">Reference proteome</keyword>
<sequence>MILALDTCLAGGGAALAHEGRVLAQALLEPGPGFSRRLLPAIEEVMHRAGAARCDLGGLAVTIGPGFFTGLRVALATAQGLALGLGLPVAGVSSLRLLAEAAPEGERTVWALADARRGLLYAARFEQHGQDFARREADMAITPERLLPLLAPPALLLGPGARLIDPAELAPGLELAPAELDQPSPGLLALIGARRLAAGQGLAPHQMRPRYCRPSDAEVRFGLPLDDYRLVQ</sequence>
<dbReference type="Proteomes" id="UP001366166">
    <property type="component" value="Chromosome"/>
</dbReference>
<evidence type="ECO:0000259" key="1">
    <source>
        <dbReference type="Pfam" id="PF00814"/>
    </source>
</evidence>
<name>A0AAU9ENZ7_9BACT</name>
<accession>A0AAU9ENZ7</accession>
<dbReference type="GO" id="GO:0002949">
    <property type="term" value="P:tRNA threonylcarbamoyladenosine modification"/>
    <property type="evidence" value="ECO:0007669"/>
    <property type="project" value="InterPro"/>
</dbReference>
<dbReference type="InterPro" id="IPR000905">
    <property type="entry name" value="Gcp-like_dom"/>
</dbReference>
<evidence type="ECO:0000313" key="3">
    <source>
        <dbReference type="Proteomes" id="UP001366166"/>
    </source>
</evidence>